<comment type="subcellular location">
    <subcellularLocation>
        <location evidence="1">Endoplasmic reticulum membrane</location>
        <topology evidence="1">Multi-pass membrane protein</topology>
    </subcellularLocation>
</comment>
<dbReference type="PANTHER" id="PTHR23129">
    <property type="entry name" value="ACYL-COENZYME A DIPHOSPHATASE FITM2"/>
    <property type="match status" value="1"/>
</dbReference>
<keyword evidence="6" id="KW-0443">Lipid metabolism</keyword>
<sequence length="244" mass="28427">HYWSCRCVPTLDRFLEREGISYLTQKEYFDGTLLLKLSFKILSYRYFVKLSWGWTMGLLLPFIFTSNYIIGRNIMFVLRRSSSVVVGTAIWFFCTRAFHVIENFTGKCYELQNMTVVPKFEQMNDCRKGGHMWLGFDISGHCFLLSYCALTMVEEIAVMNKLQKMEQKPGKAVDTIIKSLFIALNALLLLWVWMFSCTAVYFHDLPHKILGTAVGFAAWYGTYKVWYKKPFSPGLPPETEDKQE</sequence>
<protein>
    <submittedName>
        <fullName evidence="9">Fat storage inducing transmembrane protein 2</fullName>
    </submittedName>
</protein>
<reference evidence="9" key="5">
    <citation type="submission" date="2025-09" db="UniProtKB">
        <authorList>
            <consortium name="Ensembl"/>
        </authorList>
    </citation>
    <scope>IDENTIFICATION</scope>
</reference>
<evidence type="ECO:0000256" key="7">
    <source>
        <dbReference type="ARBA" id="ARBA00023136"/>
    </source>
</evidence>
<name>A0A4W3JCC1_CALMI</name>
<evidence type="ECO:0000313" key="10">
    <source>
        <dbReference type="Proteomes" id="UP000314986"/>
    </source>
</evidence>
<keyword evidence="5 8" id="KW-1133">Transmembrane helix</keyword>
<evidence type="ECO:0000256" key="4">
    <source>
        <dbReference type="ARBA" id="ARBA00022824"/>
    </source>
</evidence>
<keyword evidence="4" id="KW-0256">Endoplasmic reticulum</keyword>
<dbReference type="STRING" id="7868.ENSCMIP00000029990"/>
<organism evidence="9 10">
    <name type="scientific">Callorhinchus milii</name>
    <name type="common">Ghost shark</name>
    <dbReference type="NCBI Taxonomy" id="7868"/>
    <lineage>
        <taxon>Eukaryota</taxon>
        <taxon>Metazoa</taxon>
        <taxon>Chordata</taxon>
        <taxon>Craniata</taxon>
        <taxon>Vertebrata</taxon>
        <taxon>Chondrichthyes</taxon>
        <taxon>Holocephali</taxon>
        <taxon>Chimaeriformes</taxon>
        <taxon>Callorhinchidae</taxon>
        <taxon>Callorhinchus</taxon>
    </lineage>
</organism>
<dbReference type="GO" id="GO:0034389">
    <property type="term" value="P:lipid droplet organization"/>
    <property type="evidence" value="ECO:0007669"/>
    <property type="project" value="InterPro"/>
</dbReference>
<dbReference type="Pfam" id="PF10261">
    <property type="entry name" value="FIT"/>
    <property type="match status" value="1"/>
</dbReference>
<reference evidence="10" key="3">
    <citation type="journal article" date="2014" name="Nature">
        <title>Elephant shark genome provides unique insights into gnathostome evolution.</title>
        <authorList>
            <consortium name="International Elephant Shark Genome Sequencing Consortium"/>
            <person name="Venkatesh B."/>
            <person name="Lee A.P."/>
            <person name="Ravi V."/>
            <person name="Maurya A.K."/>
            <person name="Lian M.M."/>
            <person name="Swann J.B."/>
            <person name="Ohta Y."/>
            <person name="Flajnik M.F."/>
            <person name="Sutoh Y."/>
            <person name="Kasahara M."/>
            <person name="Hoon S."/>
            <person name="Gangu V."/>
            <person name="Roy S.W."/>
            <person name="Irimia M."/>
            <person name="Korzh V."/>
            <person name="Kondrychyn I."/>
            <person name="Lim Z.W."/>
            <person name="Tay B.H."/>
            <person name="Tohari S."/>
            <person name="Kong K.W."/>
            <person name="Ho S."/>
            <person name="Lorente-Galdos B."/>
            <person name="Quilez J."/>
            <person name="Marques-Bonet T."/>
            <person name="Raney B.J."/>
            <person name="Ingham P.W."/>
            <person name="Tay A."/>
            <person name="Hillier L.W."/>
            <person name="Minx P."/>
            <person name="Boehm T."/>
            <person name="Wilson R.K."/>
            <person name="Brenner S."/>
            <person name="Warren W.C."/>
        </authorList>
    </citation>
    <scope>NUCLEOTIDE SEQUENCE [LARGE SCALE GENOMIC DNA]</scope>
</reference>
<feature type="transmembrane region" description="Helical" evidence="8">
    <location>
        <begin position="52"/>
        <end position="70"/>
    </location>
</feature>
<dbReference type="GO" id="GO:0010945">
    <property type="term" value="F:coenzyme A diphosphatase activity"/>
    <property type="evidence" value="ECO:0007669"/>
    <property type="project" value="InterPro"/>
</dbReference>
<dbReference type="GO" id="GO:0005789">
    <property type="term" value="C:endoplasmic reticulum membrane"/>
    <property type="evidence" value="ECO:0007669"/>
    <property type="project" value="UniProtKB-SubCell"/>
</dbReference>
<evidence type="ECO:0000256" key="2">
    <source>
        <dbReference type="ARBA" id="ARBA00022692"/>
    </source>
</evidence>
<dbReference type="AlphaFoldDB" id="A0A4W3JCC1"/>
<evidence type="ECO:0000256" key="5">
    <source>
        <dbReference type="ARBA" id="ARBA00022989"/>
    </source>
</evidence>
<dbReference type="Ensembl" id="ENSCMIT00000030456.1">
    <property type="protein sequence ID" value="ENSCMIP00000029990.1"/>
    <property type="gene ID" value="ENSCMIG00000012940.1"/>
</dbReference>
<dbReference type="InterPro" id="IPR046401">
    <property type="entry name" value="FITM1/2"/>
</dbReference>
<dbReference type="GO" id="GO:0019915">
    <property type="term" value="P:lipid storage"/>
    <property type="evidence" value="ECO:0007669"/>
    <property type="project" value="InterPro"/>
</dbReference>
<dbReference type="InterPro" id="IPR019388">
    <property type="entry name" value="FIT"/>
</dbReference>
<dbReference type="InParanoid" id="A0A4W3JCC1"/>
<reference evidence="9" key="4">
    <citation type="submission" date="2025-08" db="UniProtKB">
        <authorList>
            <consortium name="Ensembl"/>
        </authorList>
    </citation>
    <scope>IDENTIFICATION</scope>
</reference>
<proteinExistence type="inferred from homology"/>
<accession>A0A4W3JCC1</accession>
<keyword evidence="7 8" id="KW-0472">Membrane</keyword>
<dbReference type="PANTHER" id="PTHR23129:SF1">
    <property type="entry name" value="ACYL-COENZYME A DIPHOSPHATASE FITM2"/>
    <property type="match status" value="1"/>
</dbReference>
<keyword evidence="3" id="KW-0378">Hydrolase</keyword>
<dbReference type="Proteomes" id="UP000314986">
    <property type="component" value="Unassembled WGS sequence"/>
</dbReference>
<evidence type="ECO:0000256" key="8">
    <source>
        <dbReference type="SAM" id="Phobius"/>
    </source>
</evidence>
<reference evidence="10" key="2">
    <citation type="journal article" date="2007" name="PLoS Biol.">
        <title>Survey sequencing and comparative analysis of the elephant shark (Callorhinchus milii) genome.</title>
        <authorList>
            <person name="Venkatesh B."/>
            <person name="Kirkness E.F."/>
            <person name="Loh Y.H."/>
            <person name="Halpern A.L."/>
            <person name="Lee A.P."/>
            <person name="Johnson J."/>
            <person name="Dandona N."/>
            <person name="Viswanathan L.D."/>
            <person name="Tay A."/>
            <person name="Venter J.C."/>
            <person name="Strausberg R.L."/>
            <person name="Brenner S."/>
        </authorList>
    </citation>
    <scope>NUCLEOTIDE SEQUENCE [LARGE SCALE GENOMIC DNA]</scope>
</reference>
<dbReference type="HAMAP" id="MF_03230">
    <property type="entry name" value="FITM2"/>
    <property type="match status" value="1"/>
</dbReference>
<evidence type="ECO:0000256" key="1">
    <source>
        <dbReference type="ARBA" id="ARBA00004477"/>
    </source>
</evidence>
<keyword evidence="10" id="KW-1185">Reference proteome</keyword>
<dbReference type="GO" id="GO:0008654">
    <property type="term" value="P:phospholipid biosynthetic process"/>
    <property type="evidence" value="ECO:0007669"/>
    <property type="project" value="TreeGrafter"/>
</dbReference>
<keyword evidence="2 8" id="KW-0812">Transmembrane</keyword>
<feature type="transmembrane region" description="Helical" evidence="8">
    <location>
        <begin position="180"/>
        <end position="203"/>
    </location>
</feature>
<evidence type="ECO:0000256" key="3">
    <source>
        <dbReference type="ARBA" id="ARBA00022801"/>
    </source>
</evidence>
<dbReference type="OMA" id="TYRFWYL"/>
<evidence type="ECO:0000313" key="9">
    <source>
        <dbReference type="Ensembl" id="ENSCMIP00000029990.1"/>
    </source>
</evidence>
<reference evidence="10" key="1">
    <citation type="journal article" date="2006" name="Science">
        <title>Ancient noncoding elements conserved in the human genome.</title>
        <authorList>
            <person name="Venkatesh B."/>
            <person name="Kirkness E.F."/>
            <person name="Loh Y.H."/>
            <person name="Halpern A.L."/>
            <person name="Lee A.P."/>
            <person name="Johnson J."/>
            <person name="Dandona N."/>
            <person name="Viswanathan L.D."/>
            <person name="Tay A."/>
            <person name="Venter J.C."/>
            <person name="Strausberg R.L."/>
            <person name="Brenner S."/>
        </authorList>
    </citation>
    <scope>NUCLEOTIDE SEQUENCE [LARGE SCALE GENOMIC DNA]</scope>
</reference>
<evidence type="ECO:0000256" key="6">
    <source>
        <dbReference type="ARBA" id="ARBA00023098"/>
    </source>
</evidence>
<dbReference type="GeneTree" id="ENSGT00530000063693"/>